<gene>
    <name evidence="1" type="ORF">EG353_08905</name>
</gene>
<dbReference type="Proteomes" id="UP000281741">
    <property type="component" value="Chromosome"/>
</dbReference>
<name>A0ABM7BA74_9FLAO</name>
<proteinExistence type="predicted"/>
<evidence type="ECO:0000313" key="2">
    <source>
        <dbReference type="Proteomes" id="UP000281741"/>
    </source>
</evidence>
<evidence type="ECO:0000313" key="1">
    <source>
        <dbReference type="EMBL" id="AZA95676.1"/>
    </source>
</evidence>
<dbReference type="EMBL" id="CP033912">
    <property type="protein sequence ID" value="AZA95676.1"/>
    <property type="molecule type" value="Genomic_DNA"/>
</dbReference>
<evidence type="ECO:0008006" key="3">
    <source>
        <dbReference type="Google" id="ProtNLM"/>
    </source>
</evidence>
<sequence length="230" mass="26156">MTKRSKEIVYTKVLVLFISIKLLLSSCIQHDKKPTGLASSKSADTSTAKVMDAVDKSNIDLQKSLADTSIEVLSEKDILLNDKLKRYFSLSEFHSMLGRPDSIKLLSDEEPCTNIFQEADRSTDPQARYLFKNGSRFENLGDKVAIEEIKFSDGDFIVFRNRRLNKHTTLDDLKDMFPNAVKKIRAIEVPGEGKLPAIQLREDSHNTSDGHINIFVKKGKLYALQWWFPC</sequence>
<dbReference type="RefSeq" id="WP_123860873.1">
    <property type="nucleotide sequence ID" value="NZ_CP033912.1"/>
</dbReference>
<reference evidence="1 2" key="1">
    <citation type="submission" date="2018-11" db="EMBL/GenBank/DDBJ databases">
        <title>Proposal to divide the Flavobacteriaceae and reorganize its genera based on Amino Acid Identity values calculated from whole genome sequences.</title>
        <authorList>
            <person name="Nicholson A.C."/>
            <person name="Gulvik C.A."/>
            <person name="Whitney A.M."/>
            <person name="Humrighouse B.W."/>
            <person name="Bell M."/>
            <person name="Holmes B."/>
            <person name="Steigerwalt A.G."/>
            <person name="Villarma A."/>
            <person name="Sheth M."/>
            <person name="Batra D."/>
            <person name="Pryor J."/>
            <person name="Bernardet J.-F."/>
            <person name="Hugo C."/>
            <person name="Kampfer P."/>
            <person name="Newman J."/>
            <person name="McQuiston J.R."/>
        </authorList>
    </citation>
    <scope>NUCLEOTIDE SEQUENCE [LARGE SCALE GENOMIC DNA]</scope>
    <source>
        <strain evidence="1 2">H5143</strain>
    </source>
</reference>
<accession>A0ABM7BA74</accession>
<organism evidence="1 2">
    <name type="scientific">Chryseobacterium shandongense</name>
    <dbReference type="NCBI Taxonomy" id="1493872"/>
    <lineage>
        <taxon>Bacteria</taxon>
        <taxon>Pseudomonadati</taxon>
        <taxon>Bacteroidota</taxon>
        <taxon>Flavobacteriia</taxon>
        <taxon>Flavobacteriales</taxon>
        <taxon>Weeksellaceae</taxon>
        <taxon>Chryseobacterium group</taxon>
        <taxon>Chryseobacterium</taxon>
    </lineage>
</organism>
<keyword evidence="2" id="KW-1185">Reference proteome</keyword>
<protein>
    <recommendedName>
        <fullName evidence="3">Lipoprotein</fullName>
    </recommendedName>
</protein>